<dbReference type="NCBIfam" id="TIGR00976">
    <property type="entry name" value="CocE_NonD"/>
    <property type="match status" value="1"/>
</dbReference>
<dbReference type="Pfam" id="PF02129">
    <property type="entry name" value="Peptidase_S15"/>
    <property type="match status" value="1"/>
</dbReference>
<sequence length="595" mass="66472">MRPWLPALALAAIQAHGQGTPWIRDHYVKREAMVRMRDGVRLFTAIYTPRAAKGALPVLMERTPYGAGPYGAEAFPDTLGPSELFAREGFIFVYQDVRGRMHSEGTFVDLTPSLDGGPGVDEATDTRDTVDWLLKNVPSNGRVGQWGISYPAFYAAAALPGAHPAMKAVSPQAPIADWFMGDDFHRNGALWLPHLFNFIADFGRPRPHPTEHRPEPFQHGTRDGYAFFLALGPLSNANALHFKGGIPFWNDVMAHGTYDAFWKARDLRPHLRDVRPAVLTVGGWFDAENLYGALQVHRALDRQSPGTDHRLVMGPWFHGGWGRSSGRSLGAMDFGSATSEFYQTRVEFPFFMHHLKGAPDPALPGAYVFQTGSNRWRRFASWPPPEARPVNLYFQAKARLGFRDPGPDGAAAYVSDPARPVPFWDGVDIGMPREYMTADQRFVDGRPDVATFSTGPLDKDLPVAGPVRAELWVTTTGTDSDWVVKVIDVQPDGRQQLLRGEVMRGKFRNSFERPEPFVPGQPTRVAFALNDVCHTFLKGHRLMVQVQSSWFPLMDRNPQVFTDIYKARPEDFRKADQEVLYGSGHPSRLELGVLP</sequence>
<dbReference type="InterPro" id="IPR008979">
    <property type="entry name" value="Galactose-bd-like_sf"/>
</dbReference>
<dbReference type="SMART" id="SM00939">
    <property type="entry name" value="PepX_C"/>
    <property type="match status" value="1"/>
</dbReference>
<dbReference type="InterPro" id="IPR005674">
    <property type="entry name" value="CocE/Ser_esterase"/>
</dbReference>
<reference evidence="4" key="1">
    <citation type="journal article" date="2023" name="Int. J. Syst. Evol. Microbiol.">
        <title>Mesoterricola silvestris gen. nov., sp. nov., Mesoterricola sediminis sp. nov., Geothrix oryzae sp. nov., Geothrix edaphica sp. nov., Geothrix rubra sp. nov., and Geothrix limicola sp. nov., six novel members of Acidobacteriota isolated from soils.</title>
        <authorList>
            <person name="Itoh H."/>
            <person name="Sugisawa Y."/>
            <person name="Mise K."/>
            <person name="Xu Z."/>
            <person name="Kuniyasu M."/>
            <person name="Ushijima N."/>
            <person name="Kawano K."/>
            <person name="Kobayashi E."/>
            <person name="Shiratori Y."/>
            <person name="Masuda Y."/>
            <person name="Senoo K."/>
        </authorList>
    </citation>
    <scope>NUCLEOTIDE SEQUENCE [LARGE SCALE GENOMIC DNA]</scope>
    <source>
        <strain evidence="4">W79</strain>
    </source>
</reference>
<accession>A0AA48GPJ9</accession>
<dbReference type="Pfam" id="PF08530">
    <property type="entry name" value="PepX_C"/>
    <property type="match status" value="1"/>
</dbReference>
<proteinExistence type="predicted"/>
<dbReference type="RefSeq" id="WP_316414708.1">
    <property type="nucleotide sequence ID" value="NZ_AP027080.1"/>
</dbReference>
<dbReference type="EMBL" id="AP027080">
    <property type="protein sequence ID" value="BDU71805.1"/>
    <property type="molecule type" value="Genomic_DNA"/>
</dbReference>
<dbReference type="Gene3D" id="1.10.3020.10">
    <property type="entry name" value="alpha-amino acid ester hydrolase ( Helical cap domain)"/>
    <property type="match status" value="1"/>
</dbReference>
<gene>
    <name evidence="3" type="primary">gaa</name>
    <name evidence="3" type="ORF">METEAL_09790</name>
</gene>
<dbReference type="GO" id="GO:0008239">
    <property type="term" value="F:dipeptidyl-peptidase activity"/>
    <property type="evidence" value="ECO:0007669"/>
    <property type="project" value="InterPro"/>
</dbReference>
<evidence type="ECO:0000313" key="4">
    <source>
        <dbReference type="Proteomes" id="UP001238179"/>
    </source>
</evidence>
<dbReference type="Proteomes" id="UP001238179">
    <property type="component" value="Chromosome"/>
</dbReference>
<name>A0AA48GPJ9_9BACT</name>
<keyword evidence="4" id="KW-1185">Reference proteome</keyword>
<keyword evidence="1" id="KW-0378">Hydrolase</keyword>
<evidence type="ECO:0000259" key="2">
    <source>
        <dbReference type="SMART" id="SM00939"/>
    </source>
</evidence>
<dbReference type="InterPro" id="IPR000383">
    <property type="entry name" value="Xaa-Pro-like_dom"/>
</dbReference>
<dbReference type="Gene3D" id="3.40.50.1820">
    <property type="entry name" value="alpha/beta hydrolase"/>
    <property type="match status" value="1"/>
</dbReference>
<organism evidence="3 4">
    <name type="scientific">Mesoterricola silvestris</name>
    <dbReference type="NCBI Taxonomy" id="2927979"/>
    <lineage>
        <taxon>Bacteria</taxon>
        <taxon>Pseudomonadati</taxon>
        <taxon>Acidobacteriota</taxon>
        <taxon>Holophagae</taxon>
        <taxon>Holophagales</taxon>
        <taxon>Holophagaceae</taxon>
        <taxon>Mesoterricola</taxon>
    </lineage>
</organism>
<dbReference type="Gene3D" id="2.60.120.260">
    <property type="entry name" value="Galactose-binding domain-like"/>
    <property type="match status" value="1"/>
</dbReference>
<dbReference type="AlphaFoldDB" id="A0AA48GPJ9"/>
<protein>
    <submittedName>
        <fullName evidence="3">Glutaryl-7-ACA acylase</fullName>
    </submittedName>
</protein>
<dbReference type="SUPFAM" id="SSF49785">
    <property type="entry name" value="Galactose-binding domain-like"/>
    <property type="match status" value="1"/>
</dbReference>
<dbReference type="InterPro" id="IPR029058">
    <property type="entry name" value="AB_hydrolase_fold"/>
</dbReference>
<evidence type="ECO:0000313" key="3">
    <source>
        <dbReference type="EMBL" id="BDU71805.1"/>
    </source>
</evidence>
<dbReference type="InterPro" id="IPR013736">
    <property type="entry name" value="Xaa-Pro_dipept_C"/>
</dbReference>
<evidence type="ECO:0000256" key="1">
    <source>
        <dbReference type="ARBA" id="ARBA00022801"/>
    </source>
</evidence>
<dbReference type="SUPFAM" id="SSF53474">
    <property type="entry name" value="alpha/beta-Hydrolases"/>
    <property type="match status" value="1"/>
</dbReference>
<feature type="domain" description="Xaa-Pro dipeptidyl-peptidase C-terminal" evidence="2">
    <location>
        <begin position="348"/>
        <end position="590"/>
    </location>
</feature>
<dbReference type="KEGG" id="msil:METEAL_09790"/>